<protein>
    <recommendedName>
        <fullName evidence="3">Adenylate kinase</fullName>
    </recommendedName>
</protein>
<sequence>MIHRRLALYAVETDPLVDIYRTRALAVEVDGAGVPSDVTRRIVVLVREQRSGAENIRAADRHAN</sequence>
<proteinExistence type="predicted"/>
<name>A0ABP8Y6W7_9ACTN</name>
<dbReference type="EMBL" id="BAABKN010000001">
    <property type="protein sequence ID" value="GAA4722258.1"/>
    <property type="molecule type" value="Genomic_DNA"/>
</dbReference>
<keyword evidence="2" id="KW-1185">Reference proteome</keyword>
<evidence type="ECO:0008006" key="3">
    <source>
        <dbReference type="Google" id="ProtNLM"/>
    </source>
</evidence>
<dbReference type="InterPro" id="IPR027417">
    <property type="entry name" value="P-loop_NTPase"/>
</dbReference>
<organism evidence="1 2">
    <name type="scientific">Nocardioides endophyticus</name>
    <dbReference type="NCBI Taxonomy" id="1353775"/>
    <lineage>
        <taxon>Bacteria</taxon>
        <taxon>Bacillati</taxon>
        <taxon>Actinomycetota</taxon>
        <taxon>Actinomycetes</taxon>
        <taxon>Propionibacteriales</taxon>
        <taxon>Nocardioidaceae</taxon>
        <taxon>Nocardioides</taxon>
    </lineage>
</organism>
<accession>A0ABP8Y6W7</accession>
<reference evidence="2" key="1">
    <citation type="journal article" date="2019" name="Int. J. Syst. Evol. Microbiol.">
        <title>The Global Catalogue of Microorganisms (GCM) 10K type strain sequencing project: providing services to taxonomists for standard genome sequencing and annotation.</title>
        <authorList>
            <consortium name="The Broad Institute Genomics Platform"/>
            <consortium name="The Broad Institute Genome Sequencing Center for Infectious Disease"/>
            <person name="Wu L."/>
            <person name="Ma J."/>
        </authorList>
    </citation>
    <scope>NUCLEOTIDE SEQUENCE [LARGE SCALE GENOMIC DNA]</scope>
    <source>
        <strain evidence="2">JCM 18532</strain>
    </source>
</reference>
<evidence type="ECO:0000313" key="1">
    <source>
        <dbReference type="EMBL" id="GAA4722258.1"/>
    </source>
</evidence>
<gene>
    <name evidence="1" type="ORF">GCM10023350_00400</name>
</gene>
<comment type="caution">
    <text evidence="1">The sequence shown here is derived from an EMBL/GenBank/DDBJ whole genome shotgun (WGS) entry which is preliminary data.</text>
</comment>
<dbReference type="Proteomes" id="UP001499882">
    <property type="component" value="Unassembled WGS sequence"/>
</dbReference>
<dbReference type="Gene3D" id="3.40.50.300">
    <property type="entry name" value="P-loop containing nucleotide triphosphate hydrolases"/>
    <property type="match status" value="1"/>
</dbReference>
<evidence type="ECO:0000313" key="2">
    <source>
        <dbReference type="Proteomes" id="UP001499882"/>
    </source>
</evidence>